<dbReference type="AlphaFoldDB" id="A0AAV4RRH7"/>
<gene>
    <name evidence="1" type="ORF">CDAR_242391</name>
</gene>
<comment type="caution">
    <text evidence="1">The sequence shown here is derived from an EMBL/GenBank/DDBJ whole genome shotgun (WGS) entry which is preliminary data.</text>
</comment>
<reference evidence="1 2" key="1">
    <citation type="submission" date="2021-06" db="EMBL/GenBank/DDBJ databases">
        <title>Caerostris darwini draft genome.</title>
        <authorList>
            <person name="Kono N."/>
            <person name="Arakawa K."/>
        </authorList>
    </citation>
    <scope>NUCLEOTIDE SEQUENCE [LARGE SCALE GENOMIC DNA]</scope>
</reference>
<organism evidence="1 2">
    <name type="scientific">Caerostris darwini</name>
    <dbReference type="NCBI Taxonomy" id="1538125"/>
    <lineage>
        <taxon>Eukaryota</taxon>
        <taxon>Metazoa</taxon>
        <taxon>Ecdysozoa</taxon>
        <taxon>Arthropoda</taxon>
        <taxon>Chelicerata</taxon>
        <taxon>Arachnida</taxon>
        <taxon>Araneae</taxon>
        <taxon>Araneomorphae</taxon>
        <taxon>Entelegynae</taxon>
        <taxon>Araneoidea</taxon>
        <taxon>Araneidae</taxon>
        <taxon>Caerostris</taxon>
    </lineage>
</organism>
<accession>A0AAV4RRH7</accession>
<proteinExistence type="predicted"/>
<evidence type="ECO:0000313" key="1">
    <source>
        <dbReference type="EMBL" id="GIY24345.1"/>
    </source>
</evidence>
<evidence type="ECO:0000313" key="2">
    <source>
        <dbReference type="Proteomes" id="UP001054837"/>
    </source>
</evidence>
<dbReference type="EMBL" id="BPLQ01006665">
    <property type="protein sequence ID" value="GIY24345.1"/>
    <property type="molecule type" value="Genomic_DNA"/>
</dbReference>
<protein>
    <submittedName>
        <fullName evidence="1">Uncharacterized protein</fullName>
    </submittedName>
</protein>
<dbReference type="Proteomes" id="UP001054837">
    <property type="component" value="Unassembled WGS sequence"/>
</dbReference>
<name>A0AAV4RRH7_9ARAC</name>
<keyword evidence="2" id="KW-1185">Reference proteome</keyword>
<sequence>MVGFSNVSDLKDCSMHGGGCKVRRPKINDSDLPLEGSIRAGAHKPRALFHFSFPAGVRSVNRQGMLSGCPLSLNQLLADNRLASERCSFVGAAMFQGIFLITCSNSKLYF</sequence>